<feature type="transmembrane region" description="Helical" evidence="7">
    <location>
        <begin position="333"/>
        <end position="350"/>
    </location>
</feature>
<keyword evidence="6 7" id="KW-0472">Membrane</keyword>
<sequence>MDKDHPAASENRPVKRRLKKTEWHEQKKTMTLLNSNSKNPNQTVLKWLSLVTLTFQNAVLGLSMRYARTQPGDLFISSTAVVIAELVKFLSCLVLTFFQEGSIVKWLHTLNTQIIRQPIDTLKVSVPSLVYTLQNNLLYVAASNLDAATYQVTYQLKILTTAIFSVIMLKKSLGVMQWVALVLLLIGVSMVQLAESNAPSVAGGHKQNPLLGLIAVVISCCMSGFAGVYFEKILKSTNEVSVWMRNIQLSFLAIPIGLLTSYVNDHEEIHERGFFFGYNKVVWFVVAMQALGGLLVAVVVKYADNILKGFATSLAIIVSCVASIYLFEFRVTVQFAVGTLLVIASIFMYGHQPSDKKTTATRSGVLSKV</sequence>
<reference evidence="8" key="2">
    <citation type="submission" date="2015-02" db="UniProtKB">
        <authorList>
            <consortium name="EnsemblMetazoa"/>
        </authorList>
    </citation>
    <scope>IDENTIFICATION</scope>
</reference>
<dbReference type="InterPro" id="IPR037185">
    <property type="entry name" value="EmrE-like"/>
</dbReference>
<evidence type="ECO:0000256" key="7">
    <source>
        <dbReference type="SAM" id="Phobius"/>
    </source>
</evidence>
<dbReference type="eggNOG" id="KOG2234">
    <property type="taxonomic scope" value="Eukaryota"/>
</dbReference>
<feature type="transmembrane region" description="Helical" evidence="7">
    <location>
        <begin position="281"/>
        <end position="300"/>
    </location>
</feature>
<evidence type="ECO:0000256" key="2">
    <source>
        <dbReference type="ARBA" id="ARBA00009976"/>
    </source>
</evidence>
<dbReference type="Proteomes" id="UP000014500">
    <property type="component" value="Unassembled WGS sequence"/>
</dbReference>
<evidence type="ECO:0000313" key="8">
    <source>
        <dbReference type="EnsemblMetazoa" id="SMAR005477-PA"/>
    </source>
</evidence>
<dbReference type="GO" id="GO:0015165">
    <property type="term" value="F:pyrimidine nucleotide-sugar transmembrane transporter activity"/>
    <property type="evidence" value="ECO:0007669"/>
    <property type="project" value="InterPro"/>
</dbReference>
<evidence type="ECO:0008006" key="10">
    <source>
        <dbReference type="Google" id="ProtNLM"/>
    </source>
</evidence>
<dbReference type="OMA" id="IEEDMMT"/>
<dbReference type="PhylomeDB" id="T1IWB2"/>
<evidence type="ECO:0000256" key="6">
    <source>
        <dbReference type="ARBA" id="ARBA00023136"/>
    </source>
</evidence>
<evidence type="ECO:0000256" key="3">
    <source>
        <dbReference type="ARBA" id="ARBA00022597"/>
    </source>
</evidence>
<feature type="transmembrane region" description="Helical" evidence="7">
    <location>
        <begin position="210"/>
        <end position="230"/>
    </location>
</feature>
<comment type="similarity">
    <text evidence="2">Belongs to the nucleotide-sugar transporter family. SLC35A subfamily.</text>
</comment>
<reference evidence="9" key="1">
    <citation type="submission" date="2011-05" db="EMBL/GenBank/DDBJ databases">
        <authorList>
            <person name="Richards S.R."/>
            <person name="Qu J."/>
            <person name="Jiang H."/>
            <person name="Jhangiani S.N."/>
            <person name="Agravi P."/>
            <person name="Goodspeed R."/>
            <person name="Gross S."/>
            <person name="Mandapat C."/>
            <person name="Jackson L."/>
            <person name="Mathew T."/>
            <person name="Pu L."/>
            <person name="Thornton R."/>
            <person name="Saada N."/>
            <person name="Wilczek-Boney K.B."/>
            <person name="Lee S."/>
            <person name="Kovar C."/>
            <person name="Wu Y."/>
            <person name="Scherer S.E."/>
            <person name="Worley K.C."/>
            <person name="Muzny D.M."/>
            <person name="Gibbs R."/>
        </authorList>
    </citation>
    <scope>NUCLEOTIDE SEQUENCE</scope>
    <source>
        <strain evidence="9">Brora</strain>
    </source>
</reference>
<feature type="transmembrane region" description="Helical" evidence="7">
    <location>
        <begin position="152"/>
        <end position="169"/>
    </location>
</feature>
<dbReference type="PANTHER" id="PTHR10231">
    <property type="entry name" value="NUCLEOTIDE-SUGAR TRANSMEMBRANE TRANSPORTER"/>
    <property type="match status" value="1"/>
</dbReference>
<keyword evidence="5 7" id="KW-1133">Transmembrane helix</keyword>
<comment type="subcellular location">
    <subcellularLocation>
        <location evidence="1">Membrane</location>
        <topology evidence="1">Multi-pass membrane protein</topology>
    </subcellularLocation>
</comment>
<dbReference type="GO" id="GO:0000139">
    <property type="term" value="C:Golgi membrane"/>
    <property type="evidence" value="ECO:0007669"/>
    <property type="project" value="InterPro"/>
</dbReference>
<feature type="transmembrane region" description="Helical" evidence="7">
    <location>
        <begin position="242"/>
        <end position="261"/>
    </location>
</feature>
<dbReference type="HOGENOM" id="CLU_024645_1_0_1"/>
<accession>T1IWB2</accession>
<keyword evidence="9" id="KW-1185">Reference proteome</keyword>
<feature type="transmembrane region" description="Helical" evidence="7">
    <location>
        <begin position="307"/>
        <end position="327"/>
    </location>
</feature>
<dbReference type="PIRSF" id="PIRSF005799">
    <property type="entry name" value="UDP-gal_transpt"/>
    <property type="match status" value="1"/>
</dbReference>
<name>T1IWB2_STRMM</name>
<keyword evidence="3" id="KW-0813">Transport</keyword>
<proteinExistence type="inferred from homology"/>
<dbReference type="SUPFAM" id="SSF103481">
    <property type="entry name" value="Multidrug resistance efflux transporter EmrE"/>
    <property type="match status" value="1"/>
</dbReference>
<evidence type="ECO:0000256" key="5">
    <source>
        <dbReference type="ARBA" id="ARBA00022989"/>
    </source>
</evidence>
<feature type="transmembrane region" description="Helical" evidence="7">
    <location>
        <begin position="176"/>
        <end position="194"/>
    </location>
</feature>
<dbReference type="STRING" id="126957.T1IWB2"/>
<protein>
    <recommendedName>
        <fullName evidence="10">Sugar phosphate transporter domain-containing protein</fullName>
    </recommendedName>
</protein>
<evidence type="ECO:0000313" key="9">
    <source>
        <dbReference type="Proteomes" id="UP000014500"/>
    </source>
</evidence>
<evidence type="ECO:0000256" key="4">
    <source>
        <dbReference type="ARBA" id="ARBA00022692"/>
    </source>
</evidence>
<dbReference type="AlphaFoldDB" id="T1IWB2"/>
<organism evidence="8 9">
    <name type="scientific">Strigamia maritima</name>
    <name type="common">European centipede</name>
    <name type="synonym">Geophilus maritimus</name>
    <dbReference type="NCBI Taxonomy" id="126957"/>
    <lineage>
        <taxon>Eukaryota</taxon>
        <taxon>Metazoa</taxon>
        <taxon>Ecdysozoa</taxon>
        <taxon>Arthropoda</taxon>
        <taxon>Myriapoda</taxon>
        <taxon>Chilopoda</taxon>
        <taxon>Pleurostigmophora</taxon>
        <taxon>Geophilomorpha</taxon>
        <taxon>Linotaeniidae</taxon>
        <taxon>Strigamia</taxon>
    </lineage>
</organism>
<dbReference type="Pfam" id="PF04142">
    <property type="entry name" value="Nuc_sug_transp"/>
    <property type="match status" value="1"/>
</dbReference>
<dbReference type="NCBIfam" id="TIGR00803">
    <property type="entry name" value="nst"/>
    <property type="match status" value="1"/>
</dbReference>
<dbReference type="InterPro" id="IPR007271">
    <property type="entry name" value="Nuc_sug_transpt"/>
</dbReference>
<dbReference type="EnsemblMetazoa" id="SMAR005477-RA">
    <property type="protein sequence ID" value="SMAR005477-PA"/>
    <property type="gene ID" value="SMAR005477"/>
</dbReference>
<evidence type="ECO:0000256" key="1">
    <source>
        <dbReference type="ARBA" id="ARBA00004141"/>
    </source>
</evidence>
<keyword evidence="4 7" id="KW-0812">Transmembrane</keyword>
<dbReference type="EMBL" id="JH431612">
    <property type="status" value="NOT_ANNOTATED_CDS"/>
    <property type="molecule type" value="Genomic_DNA"/>
</dbReference>
<feature type="transmembrane region" description="Helical" evidence="7">
    <location>
        <begin position="74"/>
        <end position="98"/>
    </location>
</feature>
<keyword evidence="3" id="KW-0762">Sugar transport</keyword>